<evidence type="ECO:0000313" key="2">
    <source>
        <dbReference type="EMBL" id="SPU55424.1"/>
    </source>
</evidence>
<evidence type="ECO:0000313" key="1">
    <source>
        <dbReference type="EMBL" id="SPU55406.1"/>
    </source>
</evidence>
<dbReference type="Proteomes" id="UP000251186">
    <property type="component" value="Unassembled WGS sequence"/>
</dbReference>
<organism evidence="1 3">
    <name type="scientific">Brevundimonas vesicularis</name>
    <name type="common">Pseudomonas vesicularis</name>
    <dbReference type="NCBI Taxonomy" id="41276"/>
    <lineage>
        <taxon>Bacteria</taxon>
        <taxon>Pseudomonadati</taxon>
        <taxon>Pseudomonadota</taxon>
        <taxon>Alphaproteobacteria</taxon>
        <taxon>Caulobacterales</taxon>
        <taxon>Caulobacteraceae</taxon>
        <taxon>Brevundimonas</taxon>
    </lineage>
</organism>
<proteinExistence type="predicted"/>
<evidence type="ECO:0000313" key="3">
    <source>
        <dbReference type="Proteomes" id="UP000251186"/>
    </source>
</evidence>
<dbReference type="EMBL" id="UAQP01000014">
    <property type="protein sequence ID" value="SPU55406.1"/>
    <property type="molecule type" value="Genomic_DNA"/>
</dbReference>
<protein>
    <submittedName>
        <fullName evidence="1">Uncharacterized protein</fullName>
    </submittedName>
</protein>
<dbReference type="AlphaFoldDB" id="A0A2X1D976"/>
<accession>A0A2X1D976</accession>
<gene>
    <name evidence="1" type="ORF">NCTC11166_02803</name>
    <name evidence="2" type="ORF">NCTC11166_02821</name>
</gene>
<name>A0A2X1D976_BREVE</name>
<dbReference type="EMBL" id="UAQP01000014">
    <property type="protein sequence ID" value="SPU55424.1"/>
    <property type="molecule type" value="Genomic_DNA"/>
</dbReference>
<reference evidence="1 3" key="1">
    <citation type="submission" date="2018-06" db="EMBL/GenBank/DDBJ databases">
        <authorList>
            <consortium name="Pathogen Informatics"/>
            <person name="Doyle S."/>
        </authorList>
    </citation>
    <scope>NUCLEOTIDE SEQUENCE [LARGE SCALE GENOMIC DNA]</scope>
    <source>
        <strain evidence="1 3">NCTC11166</strain>
    </source>
</reference>
<sequence>MDGGKVNVWKLDHIVPASDVDVEEQRLAEVLAKAGYDVGKLSLNALAQQVLAERAKAVVMSIGIEPSNWPHYPLGNGGVEVRFQFSREEDQVNARLALA</sequence>